<dbReference type="Pfam" id="PF25173">
    <property type="entry name" value="Beta-prop_WDR3_1st"/>
    <property type="match status" value="1"/>
</dbReference>
<keyword evidence="1 3" id="KW-0853">WD repeat</keyword>
<dbReference type="InterPro" id="IPR036322">
    <property type="entry name" value="WD40_repeat_dom_sf"/>
</dbReference>
<feature type="repeat" description="WD" evidence="3">
    <location>
        <begin position="625"/>
        <end position="666"/>
    </location>
</feature>
<dbReference type="InterPro" id="IPR020472">
    <property type="entry name" value="WD40_PAC1"/>
</dbReference>
<dbReference type="InterPro" id="IPR019775">
    <property type="entry name" value="WD40_repeat_CS"/>
</dbReference>
<dbReference type="SUPFAM" id="SSF50978">
    <property type="entry name" value="WD40 repeat-like"/>
    <property type="match status" value="1"/>
</dbReference>
<dbReference type="EMBL" id="BLAY01000034">
    <property type="protein sequence ID" value="GET37781.1"/>
    <property type="molecule type" value="Genomic_DNA"/>
</dbReference>
<dbReference type="CDD" id="cd00200">
    <property type="entry name" value="WD40"/>
    <property type="match status" value="1"/>
</dbReference>
<keyword evidence="2" id="KW-0677">Repeat</keyword>
<dbReference type="PROSITE" id="PS00678">
    <property type="entry name" value="WD_REPEATS_1"/>
    <property type="match status" value="1"/>
</dbReference>
<dbReference type="InterPro" id="IPR001680">
    <property type="entry name" value="WD40_rpt"/>
</dbReference>
<comment type="caution">
    <text evidence="4">The sequence shown here is derived from an EMBL/GenBank/DDBJ whole genome shotgun (WGS) entry which is preliminary data.</text>
</comment>
<dbReference type="RefSeq" id="WP_226579847.1">
    <property type="nucleotide sequence ID" value="NZ_BLAY01000034.1"/>
</dbReference>
<dbReference type="PANTHER" id="PTHR19879">
    <property type="entry name" value="TRANSCRIPTION INITIATION FACTOR TFIID"/>
    <property type="match status" value="1"/>
</dbReference>
<dbReference type="SMART" id="SM00320">
    <property type="entry name" value="WD40"/>
    <property type="match status" value="7"/>
</dbReference>
<sequence length="785" mass="87878">MLMLTKSVLMEQGLKLIVQWVIEFAPLIAVLLQKQDEEALGKFKTLKAGDIQEFLQNVKGMIETKNSPSSFEQEKALQQQLADYHRETQLKLAAYQRETTLKSPEIHKIIDNWPLRLYPSQILESHPNSGLIPLRIFLKPPQLQLDQFGNEMPENIEIEMGLAEGMREFLNHHYSLHNQVRPTEFLAGAWENKQFHGEASIKALFGMLKSEPTLILESEIDGNYLILRMAYWGLNQDNYYYKTIARMPYKEIVYESAKERALAWKEIRDKLLALGEPIDEVNKLGGNNAINLEILEKQEKWKAHGIDASQLSLPYKVKREDFAKLWQFLINCHCLVAGWVTDTYHLVHHDVPPLLPKLLPNLMQDVTDLQLIQAIVSGYRQVYQALAEERRYWVPELALQLAESLMHLPDKSWSKEQFEYSVNSWVQLHQVTQVEGSDSLEAMKSALKIEDYEYVEKLKEYFVAIEDDESVGKVQELLRGIADLKRKYSLEHISPIYNLSEQTGKVASVAISADGNILVSSCLDKTIKVWDLQTGEPIRTLTGNTEKIASVAISPDGQFIASGSSDSPGSNVKVWNLRTGKLLPLIFGHNNPVKFVAIDAKGQVVFSGSNKIKLWNLQTGERLCTLWHSCAVNCAAMSKDGQIIASGQSDGKIRIWHPQSGEPRRTLSGHSGEVYAVAISPDEQTLVSGGADKTIKLWHLGTGELLGNLEGHSQAVYSLAISADGKTLVSGSADKTIKVWHLDTGKLRGTLTAHSAAVNSVALSADGKILASGSADKTIKIWQLS</sequence>
<proteinExistence type="predicted"/>
<gene>
    <name evidence="4" type="ORF">MiSe_25350</name>
</gene>
<dbReference type="Gene3D" id="2.130.10.10">
    <property type="entry name" value="YVTN repeat-like/Quinoprotein amine dehydrogenase"/>
    <property type="match status" value="3"/>
</dbReference>
<accession>A0AAV3XAY7</accession>
<protein>
    <submittedName>
        <fullName evidence="4">WD-40 repeat-containing protein</fullName>
    </submittedName>
</protein>
<evidence type="ECO:0000256" key="1">
    <source>
        <dbReference type="ARBA" id="ARBA00022574"/>
    </source>
</evidence>
<dbReference type="PANTHER" id="PTHR19879:SF9">
    <property type="entry name" value="TRANSCRIPTION INITIATION FACTOR TFIID SUBUNIT 5"/>
    <property type="match status" value="1"/>
</dbReference>
<dbReference type="Pfam" id="PF00400">
    <property type="entry name" value="WD40"/>
    <property type="match status" value="2"/>
</dbReference>
<dbReference type="Proteomes" id="UP001050975">
    <property type="component" value="Unassembled WGS sequence"/>
</dbReference>
<dbReference type="AlphaFoldDB" id="A0AAV3XAY7"/>
<dbReference type="PROSITE" id="PS50082">
    <property type="entry name" value="WD_REPEATS_2"/>
    <property type="match status" value="6"/>
</dbReference>
<dbReference type="InterPro" id="IPR015943">
    <property type="entry name" value="WD40/YVTN_repeat-like_dom_sf"/>
</dbReference>
<keyword evidence="5" id="KW-1185">Reference proteome</keyword>
<feature type="repeat" description="WD" evidence="3">
    <location>
        <begin position="541"/>
        <end position="567"/>
    </location>
</feature>
<evidence type="ECO:0000313" key="4">
    <source>
        <dbReference type="EMBL" id="GET37781.1"/>
    </source>
</evidence>
<feature type="repeat" description="WD" evidence="3">
    <location>
        <begin position="751"/>
        <end position="785"/>
    </location>
</feature>
<evidence type="ECO:0000256" key="2">
    <source>
        <dbReference type="ARBA" id="ARBA00022737"/>
    </source>
</evidence>
<feature type="repeat" description="WD" evidence="3">
    <location>
        <begin position="667"/>
        <end position="708"/>
    </location>
</feature>
<reference evidence="4" key="1">
    <citation type="submission" date="2019-10" db="EMBL/GenBank/DDBJ databases">
        <title>Draft genome sequece of Microseira wollei NIES-4236.</title>
        <authorList>
            <person name="Yamaguchi H."/>
            <person name="Suzuki S."/>
            <person name="Kawachi M."/>
        </authorList>
    </citation>
    <scope>NUCLEOTIDE SEQUENCE</scope>
    <source>
        <strain evidence="4">NIES-4236</strain>
    </source>
</reference>
<dbReference type="PROSITE" id="PS50294">
    <property type="entry name" value="WD_REPEATS_REGION"/>
    <property type="match status" value="5"/>
</dbReference>
<evidence type="ECO:0000256" key="3">
    <source>
        <dbReference type="PROSITE-ProRule" id="PRU00221"/>
    </source>
</evidence>
<name>A0AAV3XAY7_9CYAN</name>
<evidence type="ECO:0000313" key="5">
    <source>
        <dbReference type="Proteomes" id="UP001050975"/>
    </source>
</evidence>
<dbReference type="PRINTS" id="PR00320">
    <property type="entry name" value="GPROTEINBRPT"/>
</dbReference>
<feature type="repeat" description="WD" evidence="3">
    <location>
        <begin position="709"/>
        <end position="750"/>
    </location>
</feature>
<feature type="repeat" description="WD" evidence="3">
    <location>
        <begin position="499"/>
        <end position="540"/>
    </location>
</feature>
<organism evidence="4 5">
    <name type="scientific">Microseira wollei NIES-4236</name>
    <dbReference type="NCBI Taxonomy" id="2530354"/>
    <lineage>
        <taxon>Bacteria</taxon>
        <taxon>Bacillati</taxon>
        <taxon>Cyanobacteriota</taxon>
        <taxon>Cyanophyceae</taxon>
        <taxon>Oscillatoriophycideae</taxon>
        <taxon>Aerosakkonematales</taxon>
        <taxon>Aerosakkonemataceae</taxon>
        <taxon>Microseira</taxon>
    </lineage>
</organism>